<protein>
    <recommendedName>
        <fullName evidence="12">Centromere protein Mis12</fullName>
    </recommendedName>
</protein>
<evidence type="ECO:0000256" key="5">
    <source>
        <dbReference type="ARBA" id="ARBA00022776"/>
    </source>
</evidence>
<evidence type="ECO:0000256" key="2">
    <source>
        <dbReference type="ARBA" id="ARBA00008643"/>
    </source>
</evidence>
<keyword evidence="4" id="KW-0132">Cell division</keyword>
<evidence type="ECO:0000256" key="8">
    <source>
        <dbReference type="ARBA" id="ARBA00023306"/>
    </source>
</evidence>
<accession>A0AAQ3Q7J9</accession>
<dbReference type="GO" id="GO:0000444">
    <property type="term" value="C:MIS12/MIND type complex"/>
    <property type="evidence" value="ECO:0007669"/>
    <property type="project" value="TreeGrafter"/>
</dbReference>
<proteinExistence type="inferred from homology"/>
<evidence type="ECO:0000256" key="3">
    <source>
        <dbReference type="ARBA" id="ARBA00022454"/>
    </source>
</evidence>
<dbReference type="PANTHER" id="PTHR14527:SF2">
    <property type="entry name" value="PROTEIN MIS12 HOMOLOG"/>
    <property type="match status" value="1"/>
</dbReference>
<name>A0AAQ3Q7J9_9LILI</name>
<gene>
    <name evidence="10" type="ORF">Cni_G07466</name>
</gene>
<dbReference type="Pfam" id="PF05859">
    <property type="entry name" value="Mis12"/>
    <property type="match status" value="1"/>
</dbReference>
<dbReference type="GO" id="GO:0005634">
    <property type="term" value="C:nucleus"/>
    <property type="evidence" value="ECO:0007669"/>
    <property type="project" value="InterPro"/>
</dbReference>
<keyword evidence="3" id="KW-0158">Chromosome</keyword>
<evidence type="ECO:0000256" key="6">
    <source>
        <dbReference type="ARBA" id="ARBA00022838"/>
    </source>
</evidence>
<dbReference type="InterPro" id="IPR008685">
    <property type="entry name" value="Centromere_Mis12"/>
</dbReference>
<organism evidence="10 11">
    <name type="scientific">Canna indica</name>
    <name type="common">Indian-shot</name>
    <dbReference type="NCBI Taxonomy" id="4628"/>
    <lineage>
        <taxon>Eukaryota</taxon>
        <taxon>Viridiplantae</taxon>
        <taxon>Streptophyta</taxon>
        <taxon>Embryophyta</taxon>
        <taxon>Tracheophyta</taxon>
        <taxon>Spermatophyta</taxon>
        <taxon>Magnoliopsida</taxon>
        <taxon>Liliopsida</taxon>
        <taxon>Zingiberales</taxon>
        <taxon>Cannaceae</taxon>
        <taxon>Canna</taxon>
    </lineage>
</organism>
<evidence type="ECO:0000313" key="10">
    <source>
        <dbReference type="EMBL" id="WOK98754.1"/>
    </source>
</evidence>
<keyword evidence="5" id="KW-0498">Mitosis</keyword>
<keyword evidence="6" id="KW-0995">Kinetochore</keyword>
<dbReference type="GO" id="GO:0051301">
    <property type="term" value="P:cell division"/>
    <property type="evidence" value="ECO:0007669"/>
    <property type="project" value="UniProtKB-KW"/>
</dbReference>
<dbReference type="EMBL" id="CP136891">
    <property type="protein sequence ID" value="WOK98754.1"/>
    <property type="molecule type" value="Genomic_DNA"/>
</dbReference>
<dbReference type="AlphaFoldDB" id="A0AAQ3Q7J9"/>
<keyword evidence="8" id="KW-0131">Cell cycle</keyword>
<evidence type="ECO:0000256" key="1">
    <source>
        <dbReference type="ARBA" id="ARBA00004629"/>
    </source>
</evidence>
<evidence type="ECO:0000313" key="11">
    <source>
        <dbReference type="Proteomes" id="UP001327560"/>
    </source>
</evidence>
<comment type="subcellular location">
    <subcellularLocation>
        <location evidence="1">Chromosome</location>
        <location evidence="1">Centromere</location>
        <location evidence="1">Kinetochore</location>
    </subcellularLocation>
</comment>
<keyword evidence="9" id="KW-0137">Centromere</keyword>
<dbReference type="PANTHER" id="PTHR14527">
    <property type="entry name" value="PROTEIN MIS12 HOMOLOG"/>
    <property type="match status" value="1"/>
</dbReference>
<evidence type="ECO:0000256" key="9">
    <source>
        <dbReference type="ARBA" id="ARBA00023328"/>
    </source>
</evidence>
<dbReference type="Proteomes" id="UP001327560">
    <property type="component" value="Chromosome 2"/>
</dbReference>
<reference evidence="10 11" key="1">
    <citation type="submission" date="2023-10" db="EMBL/GenBank/DDBJ databases">
        <title>Chromosome-scale genome assembly provides insights into flower coloration mechanisms of Canna indica.</title>
        <authorList>
            <person name="Li C."/>
        </authorList>
    </citation>
    <scope>NUCLEOTIDE SEQUENCE [LARGE SCALE GENOMIC DNA]</scope>
    <source>
        <tissue evidence="10">Flower</tissue>
    </source>
</reference>
<evidence type="ECO:0008006" key="12">
    <source>
        <dbReference type="Google" id="ProtNLM"/>
    </source>
</evidence>
<keyword evidence="11" id="KW-1185">Reference proteome</keyword>
<dbReference type="GO" id="GO:0000070">
    <property type="term" value="P:mitotic sister chromatid segregation"/>
    <property type="evidence" value="ECO:0007669"/>
    <property type="project" value="TreeGrafter"/>
</dbReference>
<comment type="similarity">
    <text evidence="2">Belongs to the mis12 family.</text>
</comment>
<keyword evidence="7" id="KW-0175">Coiled coil</keyword>
<sequence>MEGSESEAVFDAFNLNPQRFLNEVLNAVDDITDSAFDFCLQQAQQITGGGADRSEELSRGISSLHHLTQSVLDKRMSMWEKYCLRHCFSVPDGFVLPDSKESSISVLQEGLSDQELDFQLDSLREKLTAVGKESEVLQWEINLLEKQSTVSNNYNASITEVQHLFEEHSVPQMFQELLESTTKLHQKMVGLKSKRSEDVRKESLGKMFSLSRENQMLLEKRSSPRLEDIQEIVSILRNT</sequence>
<evidence type="ECO:0000256" key="4">
    <source>
        <dbReference type="ARBA" id="ARBA00022618"/>
    </source>
</evidence>
<dbReference type="GO" id="GO:0051382">
    <property type="term" value="P:kinetochore assembly"/>
    <property type="evidence" value="ECO:0007669"/>
    <property type="project" value="TreeGrafter"/>
</dbReference>
<evidence type="ECO:0000256" key="7">
    <source>
        <dbReference type="ARBA" id="ARBA00023054"/>
    </source>
</evidence>